<evidence type="ECO:0000256" key="3">
    <source>
        <dbReference type="ARBA" id="ARBA00022553"/>
    </source>
</evidence>
<comment type="similarity">
    <text evidence="2 7">Belongs to the phosphohexose mutase family.</text>
</comment>
<evidence type="ECO:0000313" key="12">
    <source>
        <dbReference type="Proteomes" id="UP000033949"/>
    </source>
</evidence>
<dbReference type="Gene3D" id="3.30.310.50">
    <property type="entry name" value="Alpha-D-phosphohexomutase, C-terminal domain"/>
    <property type="match status" value="1"/>
</dbReference>
<keyword evidence="3" id="KW-0597">Phosphoprotein</keyword>
<proteinExistence type="inferred from homology"/>
<dbReference type="Pfam" id="PF02879">
    <property type="entry name" value="PGM_PMM_II"/>
    <property type="match status" value="1"/>
</dbReference>
<dbReference type="InterPro" id="IPR005846">
    <property type="entry name" value="A-D-PHexomutase_a/b/a-III"/>
</dbReference>
<dbReference type="PANTHER" id="PTHR42946:SF1">
    <property type="entry name" value="PHOSPHOGLUCOMUTASE (ALPHA-D-GLUCOSE-1,6-BISPHOSPHATE-DEPENDENT)"/>
    <property type="match status" value="1"/>
</dbReference>
<evidence type="ECO:0000256" key="2">
    <source>
        <dbReference type="ARBA" id="ARBA00010231"/>
    </source>
</evidence>
<dbReference type="SUPFAM" id="SSF55957">
    <property type="entry name" value="Phosphoglucomutase, C-terminal domain"/>
    <property type="match status" value="1"/>
</dbReference>
<evidence type="ECO:0000256" key="1">
    <source>
        <dbReference type="ARBA" id="ARBA00001946"/>
    </source>
</evidence>
<evidence type="ECO:0000259" key="9">
    <source>
        <dbReference type="Pfam" id="PF02879"/>
    </source>
</evidence>
<feature type="domain" description="Alpha-D-phosphohexomutase alpha/beta/alpha" evidence="9">
    <location>
        <begin position="184"/>
        <end position="281"/>
    </location>
</feature>
<name>A0A0G0XG91_9BACT</name>
<dbReference type="Pfam" id="PF02880">
    <property type="entry name" value="PGM_PMM_III"/>
    <property type="match status" value="1"/>
</dbReference>
<keyword evidence="4 7" id="KW-0479">Metal-binding</keyword>
<dbReference type="InterPro" id="IPR005845">
    <property type="entry name" value="A-D-PHexomutase_a/b/a-II"/>
</dbReference>
<accession>A0A0G0XG91</accession>
<evidence type="ECO:0000256" key="4">
    <source>
        <dbReference type="ARBA" id="ARBA00022723"/>
    </source>
</evidence>
<gene>
    <name evidence="11" type="ORF">UU82_C0017G0013</name>
</gene>
<dbReference type="EMBL" id="LCCC01000017">
    <property type="protein sequence ID" value="KKS23879.1"/>
    <property type="molecule type" value="Genomic_DNA"/>
</dbReference>
<evidence type="ECO:0000256" key="6">
    <source>
        <dbReference type="ARBA" id="ARBA00023235"/>
    </source>
</evidence>
<evidence type="ECO:0000256" key="7">
    <source>
        <dbReference type="RuleBase" id="RU004326"/>
    </source>
</evidence>
<dbReference type="InterPro" id="IPR005844">
    <property type="entry name" value="A-D-PHexomutase_a/b/a-I"/>
</dbReference>
<dbReference type="PROSITE" id="PS00710">
    <property type="entry name" value="PGM_PMM"/>
    <property type="match status" value="1"/>
</dbReference>
<dbReference type="PATRIC" id="fig|1618755.3.peg.372"/>
<dbReference type="SUPFAM" id="SSF53738">
    <property type="entry name" value="Phosphoglucomutase, first 3 domains"/>
    <property type="match status" value="2"/>
</dbReference>
<dbReference type="InterPro" id="IPR016066">
    <property type="entry name" value="A-D-PHexomutase_CS"/>
</dbReference>
<dbReference type="InterPro" id="IPR050060">
    <property type="entry name" value="Phosphoglucosamine_mutase"/>
</dbReference>
<evidence type="ECO:0000259" key="10">
    <source>
        <dbReference type="Pfam" id="PF02880"/>
    </source>
</evidence>
<dbReference type="GO" id="GO:0005975">
    <property type="term" value="P:carbohydrate metabolic process"/>
    <property type="evidence" value="ECO:0007669"/>
    <property type="project" value="InterPro"/>
</dbReference>
<dbReference type="Gene3D" id="3.40.120.10">
    <property type="entry name" value="Alpha-D-Glucose-1,6-Bisphosphate, subunit A, domain 3"/>
    <property type="match status" value="3"/>
</dbReference>
<dbReference type="Proteomes" id="UP000033949">
    <property type="component" value="Unassembled WGS sequence"/>
</dbReference>
<sequence length="539" mass="60075">MEQQTRKQLLGSKFSPLHFGTSGIRAPVADMTDMECYINARGFIRYLYKIKEIKVGSDITLAGDLRQSTPRIMSAVHQAILDEGCRTLFCGFIPTPALSYYTWKRHLPAIMITGSHIPEELNGIKFIKSSEEVLKDDERDILFHVSEVREREYSKSENDCLFNMDGFFKQPIGLPSIEKNALAEFLKRYTDIFPSNILVGKKIVLYEQSAVGRNLLKDVLNSLGAEVICFGKSDKFIPIDTEKMPDSVINLFKQLAKDFQPFAIVSTDGDSDRPILANENGVFLSGDLLCTLVSLYLKPDFASMTATCDSATIATLEKSHIKVTLTKVGSPYCIASMNEKLAENPNAKIVSWERNGGYLLGSNFVVNSKILNALPTRDSILPIIIALIFSAEEDVSLSALINSTLPHHFITSSAINNKTKGCESYSADLGRIMISRFSPKDSSIKELDFTSKNISQEAKDIKLRLELYFSPALGYDTITSINYTDGVRISFLNSEIVHLRPSSNAPEFRLYVTANTEEQANKMITDRLSVIPAMISDIE</sequence>
<feature type="domain" description="Alpha-D-phosphohexomutase alpha/beta/alpha" evidence="10">
    <location>
        <begin position="305"/>
        <end position="404"/>
    </location>
</feature>
<dbReference type="AlphaFoldDB" id="A0A0G0XG91"/>
<organism evidence="11 12">
    <name type="scientific">Candidatus Nomurabacteria bacterium GW2011_GWC2_41_8</name>
    <dbReference type="NCBI Taxonomy" id="1618755"/>
    <lineage>
        <taxon>Bacteria</taxon>
        <taxon>Candidatus Nomuraibacteriota</taxon>
    </lineage>
</organism>
<comment type="cofactor">
    <cofactor evidence="1">
        <name>Mg(2+)</name>
        <dbReference type="ChEBI" id="CHEBI:18420"/>
    </cofactor>
</comment>
<evidence type="ECO:0008006" key="13">
    <source>
        <dbReference type="Google" id="ProtNLM"/>
    </source>
</evidence>
<dbReference type="InterPro" id="IPR036900">
    <property type="entry name" value="A-D-PHexomutase_C_sf"/>
</dbReference>
<evidence type="ECO:0000313" key="11">
    <source>
        <dbReference type="EMBL" id="KKS23879.1"/>
    </source>
</evidence>
<keyword evidence="5 7" id="KW-0460">Magnesium</keyword>
<dbReference type="GO" id="GO:0004615">
    <property type="term" value="F:phosphomannomutase activity"/>
    <property type="evidence" value="ECO:0007669"/>
    <property type="project" value="TreeGrafter"/>
</dbReference>
<dbReference type="InterPro" id="IPR016055">
    <property type="entry name" value="A-D-PHexomutase_a/b/a-I/II/III"/>
</dbReference>
<evidence type="ECO:0000259" key="8">
    <source>
        <dbReference type="Pfam" id="PF02878"/>
    </source>
</evidence>
<dbReference type="Pfam" id="PF02878">
    <property type="entry name" value="PGM_PMM_I"/>
    <property type="match status" value="1"/>
</dbReference>
<comment type="caution">
    <text evidence="11">The sequence shown here is derived from an EMBL/GenBank/DDBJ whole genome shotgun (WGS) entry which is preliminary data.</text>
</comment>
<feature type="domain" description="Alpha-D-phosphohexomutase alpha/beta/alpha" evidence="8">
    <location>
        <begin position="18"/>
        <end position="143"/>
    </location>
</feature>
<dbReference type="PANTHER" id="PTHR42946">
    <property type="entry name" value="PHOSPHOHEXOSE MUTASE"/>
    <property type="match status" value="1"/>
</dbReference>
<evidence type="ECO:0000256" key="5">
    <source>
        <dbReference type="ARBA" id="ARBA00022842"/>
    </source>
</evidence>
<reference evidence="11 12" key="1">
    <citation type="journal article" date="2015" name="Nature">
        <title>rRNA introns, odd ribosomes, and small enigmatic genomes across a large radiation of phyla.</title>
        <authorList>
            <person name="Brown C.T."/>
            <person name="Hug L.A."/>
            <person name="Thomas B.C."/>
            <person name="Sharon I."/>
            <person name="Castelle C.J."/>
            <person name="Singh A."/>
            <person name="Wilkins M.J."/>
            <person name="Williams K.H."/>
            <person name="Banfield J.F."/>
        </authorList>
    </citation>
    <scope>NUCLEOTIDE SEQUENCE [LARGE SCALE GENOMIC DNA]</scope>
</reference>
<protein>
    <recommendedName>
        <fullName evidence="13">Phosphomannomutase</fullName>
    </recommendedName>
</protein>
<dbReference type="GO" id="GO:0000287">
    <property type="term" value="F:magnesium ion binding"/>
    <property type="evidence" value="ECO:0007669"/>
    <property type="project" value="InterPro"/>
</dbReference>
<keyword evidence="6" id="KW-0413">Isomerase</keyword>